<name>A0A0B6YSP7_9EUPU</name>
<dbReference type="EMBL" id="HACG01011635">
    <property type="protein sequence ID" value="CEK58500.1"/>
    <property type="molecule type" value="Transcribed_RNA"/>
</dbReference>
<protein>
    <submittedName>
        <fullName evidence="1">Uncharacterized protein</fullName>
    </submittedName>
</protein>
<accession>A0A0B6YSP7</accession>
<feature type="non-terminal residue" evidence="1">
    <location>
        <position position="1"/>
    </location>
</feature>
<proteinExistence type="predicted"/>
<gene>
    <name evidence="1" type="primary">ORF33312</name>
</gene>
<evidence type="ECO:0000313" key="1">
    <source>
        <dbReference type="EMBL" id="CEK58500.1"/>
    </source>
</evidence>
<reference evidence="1" key="1">
    <citation type="submission" date="2014-12" db="EMBL/GenBank/DDBJ databases">
        <title>Insight into the proteome of Arion vulgaris.</title>
        <authorList>
            <person name="Aradska J."/>
            <person name="Bulat T."/>
            <person name="Smidak R."/>
            <person name="Sarate P."/>
            <person name="Gangsoo J."/>
            <person name="Sialana F."/>
            <person name="Bilban M."/>
            <person name="Lubec G."/>
        </authorList>
    </citation>
    <scope>NUCLEOTIDE SEQUENCE</scope>
    <source>
        <tissue evidence="1">Skin</tissue>
    </source>
</reference>
<feature type="non-terminal residue" evidence="1">
    <location>
        <position position="86"/>
    </location>
</feature>
<organism evidence="1">
    <name type="scientific">Arion vulgaris</name>
    <dbReference type="NCBI Taxonomy" id="1028688"/>
    <lineage>
        <taxon>Eukaryota</taxon>
        <taxon>Metazoa</taxon>
        <taxon>Spiralia</taxon>
        <taxon>Lophotrochozoa</taxon>
        <taxon>Mollusca</taxon>
        <taxon>Gastropoda</taxon>
        <taxon>Heterobranchia</taxon>
        <taxon>Euthyneura</taxon>
        <taxon>Panpulmonata</taxon>
        <taxon>Eupulmonata</taxon>
        <taxon>Stylommatophora</taxon>
        <taxon>Helicina</taxon>
        <taxon>Arionoidea</taxon>
        <taxon>Arionidae</taxon>
        <taxon>Arion</taxon>
    </lineage>
</organism>
<dbReference type="AlphaFoldDB" id="A0A0B6YSP7"/>
<sequence>SSHQENTDLCKVQVWSRMDIRFYTHKKCTKLCTKQVVIYCINAKINNTIKLQQQQKSYVMLHKKKIGLTREKNKFFIQRRKNIIFN</sequence>